<evidence type="ECO:0000313" key="1">
    <source>
        <dbReference type="EMBL" id="PVH96265.1"/>
    </source>
</evidence>
<name>A0A2V1DE23_9PLEO</name>
<dbReference type="Proteomes" id="UP000244855">
    <property type="component" value="Unassembled WGS sequence"/>
</dbReference>
<sequence>VLLCWGERSHCQILPVKIAHSADDVTVWKEVRRAWFAHKGGWRRLLPFRGIREVNIVDVLIIITIAGCESQGTSKSTFIGTYTDDYLTAEKGRLEQIIADYVPQEFPCPYDPSTGRTACLYDCISSNIEEEECPEQKLHYAERDLLRFRMRPYLTLAFSCPSIAAANGLLDGEDIAISQLDILSKTESWHRPKLGELKFRGLVINEGWDTNSQHMTLSLATTILFLMVFVAKLVFGDWGTAWNVASVLVGWATFSRMWINHSVGREIR</sequence>
<organism evidence="1 2">
    <name type="scientific">Periconia macrospinosa</name>
    <dbReference type="NCBI Taxonomy" id="97972"/>
    <lineage>
        <taxon>Eukaryota</taxon>
        <taxon>Fungi</taxon>
        <taxon>Dikarya</taxon>
        <taxon>Ascomycota</taxon>
        <taxon>Pezizomycotina</taxon>
        <taxon>Dothideomycetes</taxon>
        <taxon>Pleosporomycetidae</taxon>
        <taxon>Pleosporales</taxon>
        <taxon>Massarineae</taxon>
        <taxon>Periconiaceae</taxon>
        <taxon>Periconia</taxon>
    </lineage>
</organism>
<dbReference type="EMBL" id="KZ805469">
    <property type="protein sequence ID" value="PVH96265.1"/>
    <property type="molecule type" value="Genomic_DNA"/>
</dbReference>
<keyword evidence="2" id="KW-1185">Reference proteome</keyword>
<evidence type="ECO:0000313" key="2">
    <source>
        <dbReference type="Proteomes" id="UP000244855"/>
    </source>
</evidence>
<dbReference type="OrthoDB" id="5103744at2759"/>
<feature type="non-terminal residue" evidence="1">
    <location>
        <position position="1"/>
    </location>
</feature>
<reference evidence="1 2" key="1">
    <citation type="journal article" date="2018" name="Sci. Rep.">
        <title>Comparative genomics provides insights into the lifestyle and reveals functional heterogeneity of dark septate endophytic fungi.</title>
        <authorList>
            <person name="Knapp D.G."/>
            <person name="Nemeth J.B."/>
            <person name="Barry K."/>
            <person name="Hainaut M."/>
            <person name="Henrissat B."/>
            <person name="Johnson J."/>
            <person name="Kuo A."/>
            <person name="Lim J.H.P."/>
            <person name="Lipzen A."/>
            <person name="Nolan M."/>
            <person name="Ohm R.A."/>
            <person name="Tamas L."/>
            <person name="Grigoriev I.V."/>
            <person name="Spatafora J.W."/>
            <person name="Nagy L.G."/>
            <person name="Kovacs G.M."/>
        </authorList>
    </citation>
    <scope>NUCLEOTIDE SEQUENCE [LARGE SCALE GENOMIC DNA]</scope>
    <source>
        <strain evidence="1 2">DSE2036</strain>
    </source>
</reference>
<dbReference type="AlphaFoldDB" id="A0A2V1DE23"/>
<accession>A0A2V1DE23</accession>
<proteinExistence type="predicted"/>
<protein>
    <submittedName>
        <fullName evidence="1">Uncharacterized protein</fullName>
    </submittedName>
</protein>
<gene>
    <name evidence="1" type="ORF">DM02DRAFT_535641</name>
</gene>